<reference evidence="2 3" key="1">
    <citation type="journal article" date="2018" name="Cell">
        <title>The Chara Genome: Secondary Complexity and Implications for Plant Terrestrialization.</title>
        <authorList>
            <person name="Nishiyama T."/>
            <person name="Sakayama H."/>
            <person name="Vries J.D."/>
            <person name="Buschmann H."/>
            <person name="Saint-Marcoux D."/>
            <person name="Ullrich K.K."/>
            <person name="Haas F.B."/>
            <person name="Vanderstraeten L."/>
            <person name="Becker D."/>
            <person name="Lang D."/>
            <person name="Vosolsobe S."/>
            <person name="Rombauts S."/>
            <person name="Wilhelmsson P.K.I."/>
            <person name="Janitza P."/>
            <person name="Kern R."/>
            <person name="Heyl A."/>
            <person name="Rumpler F."/>
            <person name="Villalobos L.I.A.C."/>
            <person name="Clay J.M."/>
            <person name="Skokan R."/>
            <person name="Toyoda A."/>
            <person name="Suzuki Y."/>
            <person name="Kagoshima H."/>
            <person name="Schijlen E."/>
            <person name="Tajeshwar N."/>
            <person name="Catarino B."/>
            <person name="Hetherington A.J."/>
            <person name="Saltykova A."/>
            <person name="Bonnot C."/>
            <person name="Breuninger H."/>
            <person name="Symeonidi A."/>
            <person name="Radhakrishnan G.V."/>
            <person name="Van Nieuwerburgh F."/>
            <person name="Deforce D."/>
            <person name="Chang C."/>
            <person name="Karol K.G."/>
            <person name="Hedrich R."/>
            <person name="Ulvskov P."/>
            <person name="Glockner G."/>
            <person name="Delwiche C.F."/>
            <person name="Petrasek J."/>
            <person name="Van de Peer Y."/>
            <person name="Friml J."/>
            <person name="Beilby M."/>
            <person name="Dolan L."/>
            <person name="Kohara Y."/>
            <person name="Sugano S."/>
            <person name="Fujiyama A."/>
            <person name="Delaux P.-M."/>
            <person name="Quint M."/>
            <person name="TheiBen G."/>
            <person name="Hagemann M."/>
            <person name="Harholt J."/>
            <person name="Dunand C."/>
            <person name="Zachgo S."/>
            <person name="Langdale J."/>
            <person name="Maumus F."/>
            <person name="Straeten D.V.D."/>
            <person name="Gould S.B."/>
            <person name="Rensing S.A."/>
        </authorList>
    </citation>
    <scope>NUCLEOTIDE SEQUENCE [LARGE SCALE GENOMIC DNA]</scope>
    <source>
        <strain evidence="2 3">S276</strain>
    </source>
</reference>
<dbReference type="AlphaFoldDB" id="A0A388LDN0"/>
<name>A0A388LDN0_CHABU</name>
<evidence type="ECO:0000313" key="3">
    <source>
        <dbReference type="Proteomes" id="UP000265515"/>
    </source>
</evidence>
<organism evidence="2 3">
    <name type="scientific">Chara braunii</name>
    <name type="common">Braun's stonewort</name>
    <dbReference type="NCBI Taxonomy" id="69332"/>
    <lineage>
        <taxon>Eukaryota</taxon>
        <taxon>Viridiplantae</taxon>
        <taxon>Streptophyta</taxon>
        <taxon>Charophyceae</taxon>
        <taxon>Charales</taxon>
        <taxon>Characeae</taxon>
        <taxon>Chara</taxon>
    </lineage>
</organism>
<evidence type="ECO:0008006" key="4">
    <source>
        <dbReference type="Google" id="ProtNLM"/>
    </source>
</evidence>
<dbReference type="EMBL" id="BFEA01000345">
    <property type="protein sequence ID" value="GBG80414.1"/>
    <property type="molecule type" value="Genomic_DNA"/>
</dbReference>
<dbReference type="InterPro" id="IPR043128">
    <property type="entry name" value="Rev_trsase/Diguanyl_cyclase"/>
</dbReference>
<dbReference type="InterPro" id="IPR043502">
    <property type="entry name" value="DNA/RNA_pol_sf"/>
</dbReference>
<dbReference type="Gene3D" id="3.30.70.270">
    <property type="match status" value="1"/>
</dbReference>
<feature type="region of interest" description="Disordered" evidence="1">
    <location>
        <begin position="209"/>
        <end position="266"/>
    </location>
</feature>
<evidence type="ECO:0000256" key="1">
    <source>
        <dbReference type="SAM" id="MobiDB-lite"/>
    </source>
</evidence>
<keyword evidence="3" id="KW-1185">Reference proteome</keyword>
<feature type="compositionally biased region" description="Basic and acidic residues" evidence="1">
    <location>
        <begin position="150"/>
        <end position="160"/>
    </location>
</feature>
<proteinExistence type="predicted"/>
<gene>
    <name evidence="2" type="ORF">CBR_g30879</name>
</gene>
<feature type="region of interest" description="Disordered" evidence="1">
    <location>
        <begin position="135"/>
        <end position="160"/>
    </location>
</feature>
<sequence>MLGGIADGTGKVLTIDDLVEALDRRERSQSNVPKFDTFHFDGERVSDWLDLVEQALVGLSDAVKFQRISKYMLHGHHQEVEKVVNAANGSWARFKNGVQRKYRLGDDLLTIADLGEADKPWRGQCEAHLGHYCQRSRGRKSGPGGAESDASAKAKEERTGCDRLRDPRVKRIVTDILAELGYGKDAVIQKKVVTTIQGKGKDPMIEEAVQEDWEEEEPVPRYLSKAPRKQRNLTHGGQGSGKGQGPQAVVVASPSAPAPSSSTGPSQAAIPLFGQWPWPVFNTFVPWGSPTPFGQMVPYAGPQARMPPPSYPAAQAQPMAPAPSPAPSSQGSVAGGGNQGQGNQGNGGRGSGRGRGRNGGGRGGQWDNQGYQGQGNQGSQGSGRSRFDWRTAICQHCDKQGHTIQFCNTRREDERAGLICSNMGGDIYDQFGEYIDRKVPDGVRAAAQTRIATQQAPPAIFRLWQEKDDPPIRVEEVESDEEVTQRLRAGVIKEEPIVVESEEENENEKVEPASILLGKMEDLWGKMGRYQQKLVDICEEVRKNGTESEDECRRLLMEPEEEERGEALSLSLSDVNKAMDVVATHEMADPNAIHALREEVLECPQAGELELVYRLPGGRRDLAMMKAQVVSRPCLGDGSSRVPIDKKCRPVLVHITEDEEVYYERERGLIQRMREQATTGSCRINGENEEQSIVGESEFLLPRDRALMIEFMKKRHRAYAFDYDQGGRLDVDKIPIIRIHIVPHEPWNLRGAQYPNPDEEKKVVDYLDGKIHVRSFLDTCGFWRTFVNNFAAKTEHLRKLVRQDQEWIWGEEQEKVVARMKEEFRGGLVLGAPDYDLTEGPAEGEGSRGCTPGGLVPGSRGDVRLHIHEWSLRVPNCIGHPIGIAPRGYEQKAELVLKSFEEEDPWGDKNDQRMMKLALAGTHSLVEKVRTIEEGSDQVEKHEELMGGMYLLVNTLLQGNFDQISSLNPTENEDVVPESQNDEFEEGEIKEVFCAEEYEGIYLELGLLLSCEMRDRDASERAKKMRHLYLVRDGHLFVKRQMGNPRRVVCGRNRQIDIIVALHDGIARGHR</sequence>
<evidence type="ECO:0000313" key="2">
    <source>
        <dbReference type="EMBL" id="GBG80414.1"/>
    </source>
</evidence>
<protein>
    <recommendedName>
        <fullName evidence="4">Integrase zinc-binding domain-containing protein</fullName>
    </recommendedName>
</protein>
<dbReference type="SUPFAM" id="SSF56672">
    <property type="entry name" value="DNA/RNA polymerases"/>
    <property type="match status" value="1"/>
</dbReference>
<feature type="region of interest" description="Disordered" evidence="1">
    <location>
        <begin position="306"/>
        <end position="385"/>
    </location>
</feature>
<accession>A0A388LDN0</accession>
<feature type="compositionally biased region" description="Gly residues" evidence="1">
    <location>
        <begin position="333"/>
        <end position="364"/>
    </location>
</feature>
<dbReference type="Gramene" id="GBG80414">
    <property type="protein sequence ID" value="GBG80414"/>
    <property type="gene ID" value="CBR_g30879"/>
</dbReference>
<feature type="compositionally biased region" description="Low complexity" evidence="1">
    <location>
        <begin position="245"/>
        <end position="266"/>
    </location>
</feature>
<feature type="compositionally biased region" description="Gly residues" evidence="1">
    <location>
        <begin position="372"/>
        <end position="381"/>
    </location>
</feature>
<dbReference type="Proteomes" id="UP000265515">
    <property type="component" value="Unassembled WGS sequence"/>
</dbReference>
<comment type="caution">
    <text evidence="2">The sequence shown here is derived from an EMBL/GenBank/DDBJ whole genome shotgun (WGS) entry which is preliminary data.</text>
</comment>